<gene>
    <name evidence="2" type="ORF">Asera_60150</name>
</gene>
<sequence>MEFGNLAKEQIGDLPKKMMEGVDKLEETFNGNQKQSMVIQTDEISSVKDIQEQRTWKFDWKTVASRSYAGGFVSWTRVWRALGADGVEKGKNRAATQAEVKARTQAVFGSGKMTRKHTDAVKLLVDDEVKKFIGDYYEKKLGKLAEGIKNRIKKDPARGKEQLTALKREGGKTDLQAYASTSISAPVQGAVAFGRAVHELMSKRGSTIDYWSSANAAYEEGNYAELAARIAEDVANSESPKLEAKYDTLRRRYLLMQQEERWKARHGGQELDDEAKAAVAAAANRIQLKQYDTKFGVSAVVGFEARYSIIAVDEESIERRFKRLENDLNEWKDEELTRRHLKVLDVIGRAREMESKSSVLLNNSINHLLKIDETVNQRYEDKKRELEDAREAVTKLIGRPGFKQRIGSFKLSPVASVDGLPVRVHSWDSNVNIDISMYAWAQSVKVHVEYEETAEGIAGKLPQKNIRESGDIIFGLDGVTSPDDFGKQWIRNSRPAK</sequence>
<organism evidence="2 3">
    <name type="scientific">Actinocatenispora sera</name>
    <dbReference type="NCBI Taxonomy" id="390989"/>
    <lineage>
        <taxon>Bacteria</taxon>
        <taxon>Bacillati</taxon>
        <taxon>Actinomycetota</taxon>
        <taxon>Actinomycetes</taxon>
        <taxon>Micromonosporales</taxon>
        <taxon>Micromonosporaceae</taxon>
        <taxon>Actinocatenispora</taxon>
    </lineage>
</organism>
<evidence type="ECO:0000256" key="1">
    <source>
        <dbReference type="SAM" id="Coils"/>
    </source>
</evidence>
<keyword evidence="3" id="KW-1185">Reference proteome</keyword>
<name>A0A810L9J3_9ACTN</name>
<protein>
    <submittedName>
        <fullName evidence="2">Uncharacterized protein</fullName>
    </submittedName>
</protein>
<evidence type="ECO:0000313" key="2">
    <source>
        <dbReference type="EMBL" id="BCJ31907.1"/>
    </source>
</evidence>
<feature type="coiled-coil region" evidence="1">
    <location>
        <begin position="369"/>
        <end position="399"/>
    </location>
</feature>
<dbReference type="KEGG" id="aser:Asera_60150"/>
<reference evidence="2" key="1">
    <citation type="submission" date="2020-08" db="EMBL/GenBank/DDBJ databases">
        <title>Whole genome shotgun sequence of Actinocatenispora sera NBRC 101916.</title>
        <authorList>
            <person name="Komaki H."/>
            <person name="Tamura T."/>
        </authorList>
    </citation>
    <scope>NUCLEOTIDE SEQUENCE</scope>
    <source>
        <strain evidence="2">NBRC 101916</strain>
    </source>
</reference>
<dbReference type="Proteomes" id="UP000680750">
    <property type="component" value="Chromosome"/>
</dbReference>
<keyword evidence="1" id="KW-0175">Coiled coil</keyword>
<dbReference type="AlphaFoldDB" id="A0A810L9J3"/>
<dbReference type="EMBL" id="AP023354">
    <property type="protein sequence ID" value="BCJ31907.1"/>
    <property type="molecule type" value="Genomic_DNA"/>
</dbReference>
<dbReference type="RefSeq" id="WP_157035207.1">
    <property type="nucleotide sequence ID" value="NZ_AP023354.1"/>
</dbReference>
<accession>A0A810L9J3</accession>
<proteinExistence type="predicted"/>
<dbReference type="OrthoDB" id="5287468at2"/>
<evidence type="ECO:0000313" key="3">
    <source>
        <dbReference type="Proteomes" id="UP000680750"/>
    </source>
</evidence>